<dbReference type="RefSeq" id="WP_094604939.1">
    <property type="nucleotide sequence ID" value="NZ_CP155573.1"/>
</dbReference>
<sequence>MNRIHVPNMQKIKRQSYELVDGMIKPTTNNGIIYNPWLCSSTILTLQVVPEISNITNTEDTSIHLEFASCKTPDDCMVWVKKYGLPYRSTGFEWWKSTNDNDEEIELNIGEFLIWAKIASWLLEFELCRQKKEKLPTTPPEVEKVKEMMGIYELQDLHTHRYLEQCYIDSYQILNEVVKCSGAQHFSYNLKTLEPQTGPSAHNLMQLVFLNIYAEITANHNKPRHCQCGKWFTVLKDNSRKYCSPQCQRYYIQRRYRKNEETCNNGSPLTSRKRGRPPKK</sequence>
<keyword evidence="2" id="KW-1185">Reference proteome</keyword>
<accession>A0ABZ3IIQ4</accession>
<proteinExistence type="predicted"/>
<name>A0ABZ3IIQ4_9FIRM</name>
<protein>
    <recommendedName>
        <fullName evidence="3">CGNR zinc finger</fullName>
    </recommendedName>
</protein>
<evidence type="ECO:0008006" key="3">
    <source>
        <dbReference type="Google" id="ProtNLM"/>
    </source>
</evidence>
<evidence type="ECO:0000313" key="1">
    <source>
        <dbReference type="EMBL" id="XFO65557.1"/>
    </source>
</evidence>
<organism evidence="1 2">
    <name type="scientific">Sporomusa silvacetica DSM 10669</name>
    <dbReference type="NCBI Taxonomy" id="1123289"/>
    <lineage>
        <taxon>Bacteria</taxon>
        <taxon>Bacillati</taxon>
        <taxon>Bacillota</taxon>
        <taxon>Negativicutes</taxon>
        <taxon>Selenomonadales</taxon>
        <taxon>Sporomusaceae</taxon>
        <taxon>Sporomusa</taxon>
    </lineage>
</organism>
<dbReference type="Proteomes" id="UP000216752">
    <property type="component" value="Chromosome"/>
</dbReference>
<dbReference type="EMBL" id="CP155573">
    <property type="protein sequence ID" value="XFO65557.1"/>
    <property type="molecule type" value="Genomic_DNA"/>
</dbReference>
<evidence type="ECO:0000313" key="2">
    <source>
        <dbReference type="Proteomes" id="UP000216752"/>
    </source>
</evidence>
<reference evidence="1" key="1">
    <citation type="submission" date="2024-05" db="EMBL/GenBank/DDBJ databases">
        <title>Isolation and characterization of Sporomusa carbonis sp. nov., a carboxydotrophic hydrogenogen in the genus of Sporomusa isolated from a charcoal burning pile.</title>
        <authorList>
            <person name="Boeer T."/>
            <person name="Rosenbaum F."/>
            <person name="Eysell L."/>
            <person name="Mueller V."/>
            <person name="Daniel R."/>
            <person name="Poehlein A."/>
        </authorList>
    </citation>
    <scope>NUCLEOTIDE SEQUENCE [LARGE SCALE GENOMIC DNA]</scope>
    <source>
        <strain evidence="1">DSM 10669</strain>
    </source>
</reference>
<gene>
    <name evidence="1" type="ORF">SPSIL_016970</name>
</gene>